<dbReference type="PANTHER" id="PTHR34362">
    <property type="entry name" value="WPP DOMAIN-CONTAINING PROTEIN 1-RELATED"/>
    <property type="match status" value="1"/>
</dbReference>
<comment type="subcellular location">
    <subcellularLocation>
        <location evidence="2">Cytoplasm</location>
    </subcellularLocation>
    <subcellularLocation>
        <location evidence="1">Nucleus</location>
    </subcellularLocation>
</comment>
<dbReference type="InterPro" id="IPR038214">
    <property type="entry name" value="WPP_sf"/>
</dbReference>
<name>A0A8J4VDB8_9ROSI</name>
<dbReference type="OrthoDB" id="1927559at2759"/>
<sequence length="180" mass="19049">MTDSESTIAPPTPEMESEYQDHEQQQQQPNPTKKPTNNGNTTTAAAANTNTLAFSIWPPTQRTRDAVAARLVETLSKQSILSKRYGTLPSDEASSAARLIEEEAFSAAAESASAEDDGIEILQVYSREISRRMLDTVKTRASSAAASSVVDAGTAPQTPSLEAASATAASEDNSPTVTES</sequence>
<feature type="compositionally biased region" description="Low complexity" evidence="5">
    <location>
        <begin position="162"/>
        <end position="171"/>
    </location>
</feature>
<dbReference type="AlphaFoldDB" id="A0A8J4VDB8"/>
<comment type="caution">
    <text evidence="7">The sequence shown here is derived from an EMBL/GenBank/DDBJ whole genome shotgun (WGS) entry which is preliminary data.</text>
</comment>
<evidence type="ECO:0000313" key="8">
    <source>
        <dbReference type="Proteomes" id="UP000737018"/>
    </source>
</evidence>
<evidence type="ECO:0000256" key="4">
    <source>
        <dbReference type="ARBA" id="ARBA00023242"/>
    </source>
</evidence>
<dbReference type="GO" id="GO:0000278">
    <property type="term" value="P:mitotic cell cycle"/>
    <property type="evidence" value="ECO:0007669"/>
    <property type="project" value="InterPro"/>
</dbReference>
<evidence type="ECO:0000256" key="3">
    <source>
        <dbReference type="ARBA" id="ARBA00022490"/>
    </source>
</evidence>
<dbReference type="PANTHER" id="PTHR34362:SF1">
    <property type="entry name" value="WPP DOMAIN-CONTAINING PROTEIN 1-RELATED"/>
    <property type="match status" value="1"/>
</dbReference>
<dbReference type="GO" id="GO:0005737">
    <property type="term" value="C:cytoplasm"/>
    <property type="evidence" value="ECO:0007669"/>
    <property type="project" value="UniProtKB-SubCell"/>
</dbReference>
<evidence type="ECO:0000256" key="2">
    <source>
        <dbReference type="ARBA" id="ARBA00004496"/>
    </source>
</evidence>
<dbReference type="InterPro" id="IPR025265">
    <property type="entry name" value="WPP_dom"/>
</dbReference>
<keyword evidence="4" id="KW-0539">Nucleus</keyword>
<evidence type="ECO:0000259" key="6">
    <source>
        <dbReference type="Pfam" id="PF13943"/>
    </source>
</evidence>
<feature type="compositionally biased region" description="Low complexity" evidence="5">
    <location>
        <begin position="25"/>
        <end position="51"/>
    </location>
</feature>
<organism evidence="7 8">
    <name type="scientific">Castanea mollissima</name>
    <name type="common">Chinese chestnut</name>
    <dbReference type="NCBI Taxonomy" id="60419"/>
    <lineage>
        <taxon>Eukaryota</taxon>
        <taxon>Viridiplantae</taxon>
        <taxon>Streptophyta</taxon>
        <taxon>Embryophyta</taxon>
        <taxon>Tracheophyta</taxon>
        <taxon>Spermatophyta</taxon>
        <taxon>Magnoliopsida</taxon>
        <taxon>eudicotyledons</taxon>
        <taxon>Gunneridae</taxon>
        <taxon>Pentapetalae</taxon>
        <taxon>rosids</taxon>
        <taxon>fabids</taxon>
        <taxon>Fagales</taxon>
        <taxon>Fagaceae</taxon>
        <taxon>Castanea</taxon>
    </lineage>
</organism>
<dbReference type="Proteomes" id="UP000737018">
    <property type="component" value="Unassembled WGS sequence"/>
</dbReference>
<dbReference type="Gene3D" id="1.10.246.200">
    <property type="entry name" value="WPP domain"/>
    <property type="match status" value="1"/>
</dbReference>
<feature type="region of interest" description="Disordered" evidence="5">
    <location>
        <begin position="1"/>
        <end position="59"/>
    </location>
</feature>
<evidence type="ECO:0000256" key="1">
    <source>
        <dbReference type="ARBA" id="ARBA00004123"/>
    </source>
</evidence>
<dbReference type="EMBL" id="JRKL02009271">
    <property type="protein sequence ID" value="KAF3946409.1"/>
    <property type="molecule type" value="Genomic_DNA"/>
</dbReference>
<reference evidence="7" key="1">
    <citation type="submission" date="2020-03" db="EMBL/GenBank/DDBJ databases">
        <title>Castanea mollissima Vanexum genome sequencing.</title>
        <authorList>
            <person name="Staton M."/>
        </authorList>
    </citation>
    <scope>NUCLEOTIDE SEQUENCE</scope>
    <source>
        <tissue evidence="7">Leaf</tissue>
    </source>
</reference>
<dbReference type="GO" id="GO:0005634">
    <property type="term" value="C:nucleus"/>
    <property type="evidence" value="ECO:0007669"/>
    <property type="project" value="UniProtKB-SubCell"/>
</dbReference>
<dbReference type="InterPro" id="IPR044692">
    <property type="entry name" value="WPP1/2/3"/>
</dbReference>
<gene>
    <name evidence="7" type="ORF">CMV_027320</name>
</gene>
<proteinExistence type="predicted"/>
<keyword evidence="8" id="KW-1185">Reference proteome</keyword>
<keyword evidence="3" id="KW-0963">Cytoplasm</keyword>
<accession>A0A8J4VDB8</accession>
<protein>
    <recommendedName>
        <fullName evidence="6">WPP domain-containing protein</fullName>
    </recommendedName>
</protein>
<evidence type="ECO:0000313" key="7">
    <source>
        <dbReference type="EMBL" id="KAF3946409.1"/>
    </source>
</evidence>
<dbReference type="GO" id="GO:0048527">
    <property type="term" value="P:lateral root development"/>
    <property type="evidence" value="ECO:0007669"/>
    <property type="project" value="InterPro"/>
</dbReference>
<feature type="region of interest" description="Disordered" evidence="5">
    <location>
        <begin position="143"/>
        <end position="180"/>
    </location>
</feature>
<dbReference type="Pfam" id="PF13943">
    <property type="entry name" value="WPP"/>
    <property type="match status" value="1"/>
</dbReference>
<evidence type="ECO:0000256" key="5">
    <source>
        <dbReference type="SAM" id="MobiDB-lite"/>
    </source>
</evidence>
<feature type="domain" description="WPP" evidence="6">
    <location>
        <begin position="54"/>
        <end position="146"/>
    </location>
</feature>